<feature type="compositionally biased region" description="Polar residues" evidence="1">
    <location>
        <begin position="1"/>
        <end position="11"/>
    </location>
</feature>
<evidence type="ECO:0000313" key="3">
    <source>
        <dbReference type="Proteomes" id="UP000275078"/>
    </source>
</evidence>
<reference evidence="2 3" key="1">
    <citation type="journal article" date="2018" name="Nat. Ecol. Evol.">
        <title>Pezizomycetes genomes reveal the molecular basis of ectomycorrhizal truffle lifestyle.</title>
        <authorList>
            <person name="Murat C."/>
            <person name="Payen T."/>
            <person name="Noel B."/>
            <person name="Kuo A."/>
            <person name="Morin E."/>
            <person name="Chen J."/>
            <person name="Kohler A."/>
            <person name="Krizsan K."/>
            <person name="Balestrini R."/>
            <person name="Da Silva C."/>
            <person name="Montanini B."/>
            <person name="Hainaut M."/>
            <person name="Levati E."/>
            <person name="Barry K.W."/>
            <person name="Belfiori B."/>
            <person name="Cichocki N."/>
            <person name="Clum A."/>
            <person name="Dockter R.B."/>
            <person name="Fauchery L."/>
            <person name="Guy J."/>
            <person name="Iotti M."/>
            <person name="Le Tacon F."/>
            <person name="Lindquist E.A."/>
            <person name="Lipzen A."/>
            <person name="Malagnac F."/>
            <person name="Mello A."/>
            <person name="Molinier V."/>
            <person name="Miyauchi S."/>
            <person name="Poulain J."/>
            <person name="Riccioni C."/>
            <person name="Rubini A."/>
            <person name="Sitrit Y."/>
            <person name="Splivallo R."/>
            <person name="Traeger S."/>
            <person name="Wang M."/>
            <person name="Zifcakova L."/>
            <person name="Wipf D."/>
            <person name="Zambonelli A."/>
            <person name="Paolocci F."/>
            <person name="Nowrousian M."/>
            <person name="Ottonello S."/>
            <person name="Baldrian P."/>
            <person name="Spatafora J.W."/>
            <person name="Henrissat B."/>
            <person name="Nagy L.G."/>
            <person name="Aury J.M."/>
            <person name="Wincker P."/>
            <person name="Grigoriev I.V."/>
            <person name="Bonfante P."/>
            <person name="Martin F.M."/>
        </authorList>
    </citation>
    <scope>NUCLEOTIDE SEQUENCE [LARGE SCALE GENOMIC DNA]</scope>
    <source>
        <strain evidence="2 3">RN42</strain>
    </source>
</reference>
<feature type="compositionally biased region" description="Polar residues" evidence="1">
    <location>
        <begin position="115"/>
        <end position="125"/>
    </location>
</feature>
<dbReference type="AlphaFoldDB" id="A0A3N4HVQ8"/>
<feature type="region of interest" description="Disordered" evidence="1">
    <location>
        <begin position="37"/>
        <end position="58"/>
    </location>
</feature>
<dbReference type="Proteomes" id="UP000275078">
    <property type="component" value="Unassembled WGS sequence"/>
</dbReference>
<proteinExistence type="predicted"/>
<feature type="region of interest" description="Disordered" evidence="1">
    <location>
        <begin position="93"/>
        <end position="143"/>
    </location>
</feature>
<sequence>MVKPTPIQTDTPIRRPTYGYEPAGYKLQRWEPRWNEGAGTKVGENLPSPSPIAGSKEHAISTTYTKAEEEFADEVLARIFTVLDAKGFEIARKKPETQPGQNAQADKAQAEKPTSKASTKPTHWQPTHEGKPQAENPTSKARTERWMEILKHSTMKKIVDRMTAAQVDPAAADCDTVERTCEDIVCYYKMGANLLRDVEEHETE</sequence>
<gene>
    <name evidence="2" type="ORF">BJ508DRAFT_333784</name>
</gene>
<organism evidence="2 3">
    <name type="scientific">Ascobolus immersus RN42</name>
    <dbReference type="NCBI Taxonomy" id="1160509"/>
    <lineage>
        <taxon>Eukaryota</taxon>
        <taxon>Fungi</taxon>
        <taxon>Dikarya</taxon>
        <taxon>Ascomycota</taxon>
        <taxon>Pezizomycotina</taxon>
        <taxon>Pezizomycetes</taxon>
        <taxon>Pezizales</taxon>
        <taxon>Ascobolaceae</taxon>
        <taxon>Ascobolus</taxon>
    </lineage>
</organism>
<feature type="region of interest" description="Disordered" evidence="1">
    <location>
        <begin position="1"/>
        <end position="20"/>
    </location>
</feature>
<dbReference type="EMBL" id="ML119812">
    <property type="protein sequence ID" value="RPA73744.1"/>
    <property type="molecule type" value="Genomic_DNA"/>
</dbReference>
<evidence type="ECO:0000313" key="2">
    <source>
        <dbReference type="EMBL" id="RPA73744.1"/>
    </source>
</evidence>
<keyword evidence="3" id="KW-1185">Reference proteome</keyword>
<name>A0A3N4HVQ8_ASCIM</name>
<evidence type="ECO:0000256" key="1">
    <source>
        <dbReference type="SAM" id="MobiDB-lite"/>
    </source>
</evidence>
<protein>
    <submittedName>
        <fullName evidence="2">Uncharacterized protein</fullName>
    </submittedName>
</protein>
<accession>A0A3N4HVQ8</accession>